<accession>A0A142VAR7</accession>
<sequence>MLNTPDLSIDKYIKGFPENVRNILQDLRQAIHEQAPKATETISYGIPTFKQNGNLVHFGAYKNHIGFYPTPSGIKAFEKELSAYEISKGTVRFPLNEPIPYSLVKKIVAFRVNETSAKRK</sequence>
<dbReference type="InterPro" id="IPR014922">
    <property type="entry name" value="YdhG-like"/>
</dbReference>
<dbReference type="SUPFAM" id="SSF159888">
    <property type="entry name" value="YdhG-like"/>
    <property type="match status" value="1"/>
</dbReference>
<protein>
    <recommendedName>
        <fullName evidence="1">YdhG-like domain-containing protein</fullName>
    </recommendedName>
</protein>
<dbReference type="OMA" id="HIGFYPA"/>
<evidence type="ECO:0000313" key="5">
    <source>
        <dbReference type="EMBL" id="RAL70251.1"/>
    </source>
</evidence>
<evidence type="ECO:0000313" key="7">
    <source>
        <dbReference type="Proteomes" id="UP000233649"/>
    </source>
</evidence>
<dbReference type="EMBL" id="PHFD01000013">
    <property type="protein sequence ID" value="PKH48091.1"/>
    <property type="molecule type" value="Genomic_DNA"/>
</dbReference>
<evidence type="ECO:0000313" key="3">
    <source>
        <dbReference type="EMBL" id="PKH48091.1"/>
    </source>
</evidence>
<evidence type="ECO:0000313" key="2">
    <source>
        <dbReference type="EMBL" id="AMU86888.1"/>
    </source>
</evidence>
<dbReference type="EMBL" id="QGLD01000011">
    <property type="protein sequence ID" value="RAL70251.1"/>
    <property type="molecule type" value="Genomic_DNA"/>
</dbReference>
<reference evidence="3 7" key="2">
    <citation type="journal article" date="2017" name="FEMS Microbiol. Ecol.">
        <title>Reconstructed genomes of novel Dehalococcoides mccartyi strains from 1,2,3,4-tetrachlorodibenzo-p-dioxin-dechlorinating enrichment cultures reveal divergent reductive dehalogenase gene profiles.</title>
        <authorList>
            <person name="Dam H.T."/>
            <person name="Vollmers J."/>
            <person name="Kaster A.K."/>
            <person name="Haggblom M.M."/>
        </authorList>
    </citation>
    <scope>NUCLEOTIDE SEQUENCE [LARGE SCALE GENOMIC DNA]</scope>
    <source>
        <strain evidence="3 7">H1-3-2.001</strain>
    </source>
</reference>
<evidence type="ECO:0000313" key="8">
    <source>
        <dbReference type="Proteomes" id="UP000248786"/>
    </source>
</evidence>
<dbReference type="Pfam" id="PF08818">
    <property type="entry name" value="DUF1801"/>
    <property type="match status" value="1"/>
</dbReference>
<dbReference type="Proteomes" id="UP000249146">
    <property type="component" value="Unassembled WGS sequence"/>
</dbReference>
<evidence type="ECO:0000259" key="1">
    <source>
        <dbReference type="Pfam" id="PF08818"/>
    </source>
</evidence>
<dbReference type="EMBL" id="QGLC01000011">
    <property type="protein sequence ID" value="RAL69114.1"/>
    <property type="molecule type" value="Genomic_DNA"/>
</dbReference>
<dbReference type="RefSeq" id="WP_011309595.1">
    <property type="nucleotide sequence ID" value="NZ_AP024514.1"/>
</dbReference>
<dbReference type="AlphaFoldDB" id="A0A142VAR7"/>
<dbReference type="PATRIC" id="fig|61435.13.peg.1086"/>
<dbReference type="EMBL" id="CP011127">
    <property type="protein sequence ID" value="AMU86888.1"/>
    <property type="molecule type" value="Genomic_DNA"/>
</dbReference>
<reference evidence="8 9" key="3">
    <citation type="submission" date="2018-05" db="EMBL/GenBank/DDBJ databases">
        <title>Draft genome sequences of Dehalococcoides mccartyi strains RC and KS.</title>
        <authorList>
            <person name="Higgins S.A."/>
            <person name="Padilla-Crespo E."/>
            <person name="Loeffler F.E."/>
        </authorList>
    </citation>
    <scope>NUCLEOTIDE SEQUENCE [LARGE SCALE GENOMIC DNA]</scope>
    <source>
        <strain evidence="5 8">KS</strain>
        <strain evidence="4 9">RC</strain>
    </source>
</reference>
<evidence type="ECO:0000313" key="6">
    <source>
        <dbReference type="Proteomes" id="UP000076394"/>
    </source>
</evidence>
<dbReference type="Gene3D" id="3.90.1150.200">
    <property type="match status" value="1"/>
</dbReference>
<feature type="domain" description="YdhG-like" evidence="1">
    <location>
        <begin position="21"/>
        <end position="112"/>
    </location>
</feature>
<dbReference type="OrthoDB" id="115213at2"/>
<dbReference type="Proteomes" id="UP000233649">
    <property type="component" value="Unassembled WGS sequence"/>
</dbReference>
<proteinExistence type="predicted"/>
<name>A0A142VAR7_9CHLR</name>
<evidence type="ECO:0000313" key="9">
    <source>
        <dbReference type="Proteomes" id="UP000249146"/>
    </source>
</evidence>
<dbReference type="Proteomes" id="UP000248786">
    <property type="component" value="Unassembled WGS sequence"/>
</dbReference>
<gene>
    <name evidence="5" type="ORF">C1G86_1125</name>
    <name evidence="4" type="ORF">C1G87_1089</name>
    <name evidence="3" type="ORF">CVH13_00040</name>
    <name evidence="2" type="ORF">Dm11a5_1062</name>
</gene>
<reference evidence="2 6" key="1">
    <citation type="submission" date="2015-03" db="EMBL/GenBank/DDBJ databases">
        <title>Genomic characterization of Dehalococcoides mccartyi strain 11a5, an unusal plasmid-containing chloroethene dechlorinator.</title>
        <authorList>
            <person name="Zhao S."/>
            <person name="Ding C."/>
            <person name="He J."/>
        </authorList>
    </citation>
    <scope>NUCLEOTIDE SEQUENCE [LARGE SCALE GENOMIC DNA]</scope>
    <source>
        <strain evidence="2 6">11a5</strain>
    </source>
</reference>
<organism evidence="2 6">
    <name type="scientific">Dehalococcoides mccartyi</name>
    <dbReference type="NCBI Taxonomy" id="61435"/>
    <lineage>
        <taxon>Bacteria</taxon>
        <taxon>Bacillati</taxon>
        <taxon>Chloroflexota</taxon>
        <taxon>Dehalococcoidia</taxon>
        <taxon>Dehalococcoidales</taxon>
        <taxon>Dehalococcoidaceae</taxon>
        <taxon>Dehalococcoides</taxon>
    </lineage>
</organism>
<dbReference type="Proteomes" id="UP000076394">
    <property type="component" value="Chromosome"/>
</dbReference>
<evidence type="ECO:0000313" key="4">
    <source>
        <dbReference type="EMBL" id="RAL69114.1"/>
    </source>
</evidence>